<dbReference type="PROSITE" id="PS51257">
    <property type="entry name" value="PROKAR_LIPOPROTEIN"/>
    <property type="match status" value="1"/>
</dbReference>
<dbReference type="RefSeq" id="WP_066537881.1">
    <property type="nucleotide sequence ID" value="NZ_DALZQJ010000043.1"/>
</dbReference>
<comment type="similarity">
    <text evidence="6">Belongs to the LptE lipoprotein family.</text>
</comment>
<keyword evidence="9" id="KW-1185">Reference proteome</keyword>
<evidence type="ECO:0000256" key="2">
    <source>
        <dbReference type="ARBA" id="ARBA00023136"/>
    </source>
</evidence>
<proteinExistence type="inferred from homology"/>
<keyword evidence="5 6" id="KW-0449">Lipoprotein</keyword>
<dbReference type="HAMAP" id="MF_01186">
    <property type="entry name" value="LPS_assembly_LptE"/>
    <property type="match status" value="1"/>
</dbReference>
<dbReference type="Gene3D" id="3.30.160.150">
    <property type="entry name" value="Lipoprotein like domain"/>
    <property type="match status" value="1"/>
</dbReference>
<evidence type="ECO:0000256" key="6">
    <source>
        <dbReference type="HAMAP-Rule" id="MF_01186"/>
    </source>
</evidence>
<protein>
    <recommendedName>
        <fullName evidence="6">LPS-assembly lipoprotein LptE</fullName>
    </recommendedName>
</protein>
<evidence type="ECO:0000256" key="7">
    <source>
        <dbReference type="SAM" id="SignalP"/>
    </source>
</evidence>
<comment type="subcellular location">
    <subcellularLocation>
        <location evidence="6">Cell outer membrane</location>
        <topology evidence="6">Lipid-anchor</topology>
    </subcellularLocation>
</comment>
<dbReference type="GO" id="GO:0015920">
    <property type="term" value="P:lipopolysaccharide transport"/>
    <property type="evidence" value="ECO:0007669"/>
    <property type="project" value="TreeGrafter"/>
</dbReference>
<evidence type="ECO:0000256" key="1">
    <source>
        <dbReference type="ARBA" id="ARBA00022729"/>
    </source>
</evidence>
<evidence type="ECO:0000256" key="3">
    <source>
        <dbReference type="ARBA" id="ARBA00023139"/>
    </source>
</evidence>
<dbReference type="PANTHER" id="PTHR38098:SF1">
    <property type="entry name" value="LPS-ASSEMBLY LIPOPROTEIN LPTE"/>
    <property type="match status" value="1"/>
</dbReference>
<dbReference type="PANTHER" id="PTHR38098">
    <property type="entry name" value="LPS-ASSEMBLY LIPOPROTEIN LPTE"/>
    <property type="match status" value="1"/>
</dbReference>
<evidence type="ECO:0000256" key="4">
    <source>
        <dbReference type="ARBA" id="ARBA00023237"/>
    </source>
</evidence>
<dbReference type="GO" id="GO:1990351">
    <property type="term" value="C:transporter complex"/>
    <property type="evidence" value="ECO:0007669"/>
    <property type="project" value="TreeGrafter"/>
</dbReference>
<evidence type="ECO:0000256" key="5">
    <source>
        <dbReference type="ARBA" id="ARBA00023288"/>
    </source>
</evidence>
<dbReference type="InterPro" id="IPR007485">
    <property type="entry name" value="LPS_assembly_LptE"/>
</dbReference>
<feature type="signal peptide" evidence="7">
    <location>
        <begin position="1"/>
        <end position="18"/>
    </location>
</feature>
<evidence type="ECO:0000313" key="9">
    <source>
        <dbReference type="Proteomes" id="UP000220246"/>
    </source>
</evidence>
<dbReference type="GeneID" id="80803498"/>
<reference evidence="9" key="1">
    <citation type="submission" date="2017-09" db="EMBL/GenBank/DDBJ databases">
        <title>FDA dAtabase for Regulatory Grade micrObial Sequences (FDA-ARGOS): Supporting development and validation of Infectious Disease Dx tests.</title>
        <authorList>
            <person name="Minogue T."/>
            <person name="Wolcott M."/>
            <person name="Wasieloski L."/>
            <person name="Aguilar W."/>
            <person name="Moore D."/>
            <person name="Tallon L."/>
            <person name="Sadzewicz L."/>
            <person name="Ott S."/>
            <person name="Zhao X."/>
            <person name="Nagaraj S."/>
            <person name="Vavikolanu K."/>
            <person name="Aluvathingal J."/>
            <person name="Nadendla S."/>
            <person name="Sichtig H."/>
        </authorList>
    </citation>
    <scope>NUCLEOTIDE SEQUENCE [LARGE SCALE GENOMIC DNA]</scope>
    <source>
        <strain evidence="9">FDAARGOS_394</strain>
    </source>
</reference>
<dbReference type="Pfam" id="PF04390">
    <property type="entry name" value="LptE"/>
    <property type="match status" value="1"/>
</dbReference>
<keyword evidence="3 6" id="KW-0564">Palmitate</keyword>
<evidence type="ECO:0000313" key="8">
    <source>
        <dbReference type="EMBL" id="PEH87530.1"/>
    </source>
</evidence>
<dbReference type="GO" id="GO:0009279">
    <property type="term" value="C:cell outer membrane"/>
    <property type="evidence" value="ECO:0007669"/>
    <property type="project" value="UniProtKB-SubCell"/>
</dbReference>
<accession>A0A2A7UQI4</accession>
<dbReference type="AlphaFoldDB" id="A0A2A7UQI4"/>
<dbReference type="EMBL" id="PDEA01000001">
    <property type="protein sequence ID" value="PEH87530.1"/>
    <property type="molecule type" value="Genomic_DNA"/>
</dbReference>
<feature type="chain" id="PRO_5012450687" description="LPS-assembly lipoprotein LptE" evidence="7">
    <location>
        <begin position="19"/>
        <end position="170"/>
    </location>
</feature>
<name>A0A2A7UQI4_COMTR</name>
<dbReference type="GO" id="GO:0043165">
    <property type="term" value="P:Gram-negative-bacterium-type cell outer membrane assembly"/>
    <property type="evidence" value="ECO:0007669"/>
    <property type="project" value="UniProtKB-UniRule"/>
</dbReference>
<sequence>MRKRTLLSLMALAPLVSACGFRLRGVPEFQFTSIYLQADGRSAFARELERNLATAGDKLKVLRAPRRPDEAQVVWKLLGERNDRIIISKNAAGQVRELTLRYRMTFSLTGADGVEWIPPTELELERDLSYDENLALAKEQEAAVLYKTMQSDLVQQVMRRLSSAQPTAAS</sequence>
<dbReference type="STRING" id="1219032.GCA_001515545_02282"/>
<comment type="caution">
    <text evidence="8">The sequence shown here is derived from an EMBL/GenBank/DDBJ whole genome shotgun (WGS) entry which is preliminary data.</text>
</comment>
<organism evidence="8 9">
    <name type="scientific">Comamonas terrigena</name>
    <dbReference type="NCBI Taxonomy" id="32013"/>
    <lineage>
        <taxon>Bacteria</taxon>
        <taxon>Pseudomonadati</taxon>
        <taxon>Pseudomonadota</taxon>
        <taxon>Betaproteobacteria</taxon>
        <taxon>Burkholderiales</taxon>
        <taxon>Comamonadaceae</taxon>
        <taxon>Comamonas</taxon>
    </lineage>
</organism>
<comment type="subunit">
    <text evidence="6">Component of the lipopolysaccharide transport and assembly complex. Interacts with LptD.</text>
</comment>
<comment type="function">
    <text evidence="6">Together with LptD, is involved in the assembly of lipopolysaccharide (LPS) at the surface of the outer membrane. Required for the proper assembly of LptD. Binds LPS and may serve as the LPS recognition site at the outer membrane.</text>
</comment>
<keyword evidence="2 6" id="KW-0472">Membrane</keyword>
<keyword evidence="4 6" id="KW-0998">Cell outer membrane</keyword>
<dbReference type="OrthoDB" id="5298094at2"/>
<gene>
    <name evidence="6" type="primary">lptE</name>
    <name evidence="8" type="ORF">CRM82_01945</name>
</gene>
<keyword evidence="1 6" id="KW-0732">Signal</keyword>
<dbReference type="GO" id="GO:0001530">
    <property type="term" value="F:lipopolysaccharide binding"/>
    <property type="evidence" value="ECO:0007669"/>
    <property type="project" value="TreeGrafter"/>
</dbReference>
<dbReference type="Proteomes" id="UP000220246">
    <property type="component" value="Unassembled WGS sequence"/>
</dbReference>